<dbReference type="NCBIfam" id="NF041023">
    <property type="entry name" value="PP0621_fam"/>
    <property type="match status" value="1"/>
</dbReference>
<name>A0ABX0WFU3_9RHOO</name>
<evidence type="ECO:0000313" key="1">
    <source>
        <dbReference type="EMBL" id="NJA88161.1"/>
    </source>
</evidence>
<keyword evidence="2" id="KW-1185">Reference proteome</keyword>
<reference evidence="2" key="1">
    <citation type="submission" date="2020-03" db="EMBL/GenBank/DDBJ databases">
        <title>Whole-genome sequence of the purple nonsulfur bacterium Rhodocyclus tenuis DSM112.</title>
        <authorList>
            <person name="Kyndt J.A."/>
            <person name="Meyer T.E."/>
        </authorList>
    </citation>
    <scope>NUCLEOTIDE SEQUENCE [LARGE SCALE GENOMIC DNA]</scope>
    <source>
        <strain evidence="2">DSM 112</strain>
    </source>
</reference>
<dbReference type="EMBL" id="JAATWB010000001">
    <property type="protein sequence ID" value="NJA88161.1"/>
    <property type="molecule type" value="Genomic_DNA"/>
</dbReference>
<dbReference type="Proteomes" id="UP000720344">
    <property type="component" value="Unassembled WGS sequence"/>
</dbReference>
<protein>
    <recommendedName>
        <fullName evidence="3">Preprotein translocase subunit YajC</fullName>
    </recommendedName>
</protein>
<gene>
    <name evidence="1" type="ORF">HCX48_02850</name>
</gene>
<organism evidence="1 2">
    <name type="scientific">Rhodocyclus gracilis</name>
    <dbReference type="NCBI Taxonomy" id="2929842"/>
    <lineage>
        <taxon>Bacteria</taxon>
        <taxon>Pseudomonadati</taxon>
        <taxon>Pseudomonadota</taxon>
        <taxon>Betaproteobacteria</taxon>
        <taxon>Rhodocyclales</taxon>
        <taxon>Rhodocyclaceae</taxon>
        <taxon>Rhodocyclus</taxon>
    </lineage>
</organism>
<comment type="caution">
    <text evidence="1">The sequence shown here is derived from an EMBL/GenBank/DDBJ whole genome shotgun (WGS) entry which is preliminary data.</text>
</comment>
<evidence type="ECO:0000313" key="2">
    <source>
        <dbReference type="Proteomes" id="UP000720344"/>
    </source>
</evidence>
<proteinExistence type="predicted"/>
<dbReference type="InterPro" id="IPR049708">
    <property type="entry name" value="PP0621-like"/>
</dbReference>
<evidence type="ECO:0008006" key="3">
    <source>
        <dbReference type="Google" id="ProtNLM"/>
    </source>
</evidence>
<accession>A0ABX0WFU3</accession>
<sequence>MAKLLVLMALAGLLIYWWRSRRPRGAVPPARVRGAERMVVCAHCGVNVPESESERVGGQFYCTPEHRRRDHPQDSAGS</sequence>
<dbReference type="RefSeq" id="WP_167680778.1">
    <property type="nucleotide sequence ID" value="NZ_JAATWB010000001.1"/>
</dbReference>